<dbReference type="AlphaFoldDB" id="A0A9P5ZKQ4"/>
<evidence type="ECO:0000313" key="3">
    <source>
        <dbReference type="Proteomes" id="UP000807025"/>
    </source>
</evidence>
<evidence type="ECO:0000256" key="1">
    <source>
        <dbReference type="SAM" id="MobiDB-lite"/>
    </source>
</evidence>
<comment type="caution">
    <text evidence="2">The sequence shown here is derived from an EMBL/GenBank/DDBJ whole genome shotgun (WGS) entry which is preliminary data.</text>
</comment>
<feature type="region of interest" description="Disordered" evidence="1">
    <location>
        <begin position="129"/>
        <end position="155"/>
    </location>
</feature>
<sequence>MADAEDTRDEIAERVSAKNIAAWTDVVVEAENIHHIDLSAMDIYGMSATYEDHLAIPAEDEPVDGEYQWIREAMEVQELQWQVQCQAKRALKNGRADEARQIVNMQEKISKGISDIALQSRTEPLPGNTLFSSLNDFEPPDDDIDVDDEESSDEVNIPTVPSAIVAFPPLAKRPTMASPSNTDTHMCAENIIIPLPSTVSQCAEKIRSHKLAL</sequence>
<feature type="compositionally biased region" description="Acidic residues" evidence="1">
    <location>
        <begin position="138"/>
        <end position="153"/>
    </location>
</feature>
<dbReference type="Proteomes" id="UP000807025">
    <property type="component" value="Unassembled WGS sequence"/>
</dbReference>
<dbReference type="EMBL" id="MU154677">
    <property type="protein sequence ID" value="KAF9489281.1"/>
    <property type="molecule type" value="Genomic_DNA"/>
</dbReference>
<keyword evidence="3" id="KW-1185">Reference proteome</keyword>
<evidence type="ECO:0000313" key="2">
    <source>
        <dbReference type="EMBL" id="KAF9489281.1"/>
    </source>
</evidence>
<proteinExistence type="predicted"/>
<name>A0A9P5ZKQ4_PLEER</name>
<gene>
    <name evidence="2" type="ORF">BDN71DRAFT_1512293</name>
</gene>
<organism evidence="2 3">
    <name type="scientific">Pleurotus eryngii</name>
    <name type="common">Boletus of the steppes</name>
    <dbReference type="NCBI Taxonomy" id="5323"/>
    <lineage>
        <taxon>Eukaryota</taxon>
        <taxon>Fungi</taxon>
        <taxon>Dikarya</taxon>
        <taxon>Basidiomycota</taxon>
        <taxon>Agaricomycotina</taxon>
        <taxon>Agaricomycetes</taxon>
        <taxon>Agaricomycetidae</taxon>
        <taxon>Agaricales</taxon>
        <taxon>Pleurotineae</taxon>
        <taxon>Pleurotaceae</taxon>
        <taxon>Pleurotus</taxon>
    </lineage>
</organism>
<protein>
    <submittedName>
        <fullName evidence="2">Uncharacterized protein</fullName>
    </submittedName>
</protein>
<reference evidence="2" key="1">
    <citation type="submission" date="2020-11" db="EMBL/GenBank/DDBJ databases">
        <authorList>
            <consortium name="DOE Joint Genome Institute"/>
            <person name="Ahrendt S."/>
            <person name="Riley R."/>
            <person name="Andreopoulos W."/>
            <person name="Labutti K."/>
            <person name="Pangilinan J."/>
            <person name="Ruiz-Duenas F.J."/>
            <person name="Barrasa J.M."/>
            <person name="Sanchez-Garcia M."/>
            <person name="Camarero S."/>
            <person name="Miyauchi S."/>
            <person name="Serrano A."/>
            <person name="Linde D."/>
            <person name="Babiker R."/>
            <person name="Drula E."/>
            <person name="Ayuso-Fernandez I."/>
            <person name="Pacheco R."/>
            <person name="Padilla G."/>
            <person name="Ferreira P."/>
            <person name="Barriuso J."/>
            <person name="Kellner H."/>
            <person name="Castanera R."/>
            <person name="Alfaro M."/>
            <person name="Ramirez L."/>
            <person name="Pisabarro A.G."/>
            <person name="Kuo A."/>
            <person name="Tritt A."/>
            <person name="Lipzen A."/>
            <person name="He G."/>
            <person name="Yan M."/>
            <person name="Ng V."/>
            <person name="Cullen D."/>
            <person name="Martin F."/>
            <person name="Rosso M.-N."/>
            <person name="Henrissat B."/>
            <person name="Hibbett D."/>
            <person name="Martinez A.T."/>
            <person name="Grigoriev I.V."/>
        </authorList>
    </citation>
    <scope>NUCLEOTIDE SEQUENCE</scope>
    <source>
        <strain evidence="2">ATCC 90797</strain>
    </source>
</reference>
<accession>A0A9P5ZKQ4</accession>